<keyword evidence="1" id="KW-1133">Transmembrane helix</keyword>
<protein>
    <recommendedName>
        <fullName evidence="4">Transmembrane protein</fullName>
    </recommendedName>
</protein>
<gene>
    <name evidence="2" type="ORF">V6N11_022167</name>
</gene>
<evidence type="ECO:0000313" key="3">
    <source>
        <dbReference type="Proteomes" id="UP001396334"/>
    </source>
</evidence>
<keyword evidence="3" id="KW-1185">Reference proteome</keyword>
<dbReference type="EMBL" id="JBBPBN010000005">
    <property type="protein sequence ID" value="KAK9037248.1"/>
    <property type="molecule type" value="Genomic_DNA"/>
</dbReference>
<feature type="transmembrane region" description="Helical" evidence="1">
    <location>
        <begin position="12"/>
        <end position="34"/>
    </location>
</feature>
<dbReference type="Proteomes" id="UP001396334">
    <property type="component" value="Unassembled WGS sequence"/>
</dbReference>
<evidence type="ECO:0000256" key="1">
    <source>
        <dbReference type="SAM" id="Phobius"/>
    </source>
</evidence>
<accession>A0ABR2TIC0</accession>
<keyword evidence="1" id="KW-0472">Membrane</keyword>
<organism evidence="2 3">
    <name type="scientific">Hibiscus sabdariffa</name>
    <name type="common">roselle</name>
    <dbReference type="NCBI Taxonomy" id="183260"/>
    <lineage>
        <taxon>Eukaryota</taxon>
        <taxon>Viridiplantae</taxon>
        <taxon>Streptophyta</taxon>
        <taxon>Embryophyta</taxon>
        <taxon>Tracheophyta</taxon>
        <taxon>Spermatophyta</taxon>
        <taxon>Magnoliopsida</taxon>
        <taxon>eudicotyledons</taxon>
        <taxon>Gunneridae</taxon>
        <taxon>Pentapetalae</taxon>
        <taxon>rosids</taxon>
        <taxon>malvids</taxon>
        <taxon>Malvales</taxon>
        <taxon>Malvaceae</taxon>
        <taxon>Malvoideae</taxon>
        <taxon>Hibiscus</taxon>
    </lineage>
</organism>
<evidence type="ECO:0000313" key="2">
    <source>
        <dbReference type="EMBL" id="KAK9037248.1"/>
    </source>
</evidence>
<sequence>MMMGEVSNGDVGGRIWSCGAWLVNGFGLVVIWFVEARRLGSWFVTGNGEKGATRMVDMCLVMKQWGMYKQGELDEG</sequence>
<keyword evidence="1" id="KW-0812">Transmembrane</keyword>
<comment type="caution">
    <text evidence="2">The sequence shown here is derived from an EMBL/GenBank/DDBJ whole genome shotgun (WGS) entry which is preliminary data.</text>
</comment>
<evidence type="ECO:0008006" key="4">
    <source>
        <dbReference type="Google" id="ProtNLM"/>
    </source>
</evidence>
<proteinExistence type="predicted"/>
<name>A0ABR2TIC0_9ROSI</name>
<reference evidence="2 3" key="1">
    <citation type="journal article" date="2024" name="G3 (Bethesda)">
        <title>Genome assembly of Hibiscus sabdariffa L. provides insights into metabolisms of medicinal natural products.</title>
        <authorList>
            <person name="Kim T."/>
        </authorList>
    </citation>
    <scope>NUCLEOTIDE SEQUENCE [LARGE SCALE GENOMIC DNA]</scope>
    <source>
        <strain evidence="2">TK-2024</strain>
        <tissue evidence="2">Old leaves</tissue>
    </source>
</reference>